<dbReference type="Gene3D" id="1.10.1220.160">
    <property type="entry name" value="DNA sulphur modification protein DndE"/>
    <property type="match status" value="1"/>
</dbReference>
<dbReference type="PATRIC" id="fig|1280953.3.peg.8"/>
<proteinExistence type="predicted"/>
<dbReference type="EMBL" id="ARYL01000001">
    <property type="protein sequence ID" value="KDA04228.1"/>
    <property type="molecule type" value="Genomic_DNA"/>
</dbReference>
<dbReference type="STRING" id="1280953.HOC_00045"/>
<dbReference type="InterPro" id="IPR038472">
    <property type="entry name" value="DndE_sf"/>
</dbReference>
<gene>
    <name evidence="1" type="ORF">HOC_00045</name>
</gene>
<organism evidence="1 2">
    <name type="scientific">Hyphomonas oceanitis SCH89</name>
    <dbReference type="NCBI Taxonomy" id="1280953"/>
    <lineage>
        <taxon>Bacteria</taxon>
        <taxon>Pseudomonadati</taxon>
        <taxon>Pseudomonadota</taxon>
        <taxon>Alphaproteobacteria</taxon>
        <taxon>Hyphomonadales</taxon>
        <taxon>Hyphomonadaceae</taxon>
        <taxon>Hyphomonas</taxon>
    </lineage>
</organism>
<name>A0A059GCJ9_9PROT</name>
<comment type="caution">
    <text evidence="1">The sequence shown here is derived from an EMBL/GenBank/DDBJ whole genome shotgun (WGS) entry which is preliminary data.</text>
</comment>
<sequence length="92" mass="10050">MAMSTSFEMGKVGPAPDVEEGQEFNAYTLFGGDQPIYTTLLRMVETEDGEDVSDRELIRRLRAHIDRGLTALSVRVKSPGDAARLLAVGHEG</sequence>
<evidence type="ECO:0000313" key="1">
    <source>
        <dbReference type="EMBL" id="KDA04228.1"/>
    </source>
</evidence>
<dbReference type="AlphaFoldDB" id="A0A059GCJ9"/>
<keyword evidence="2" id="KW-1185">Reference proteome</keyword>
<accession>A0A059GCJ9</accession>
<dbReference type="Pfam" id="PF08870">
    <property type="entry name" value="DndE"/>
    <property type="match status" value="1"/>
</dbReference>
<dbReference type="eggNOG" id="ENOG5033DBX">
    <property type="taxonomic scope" value="Bacteria"/>
</dbReference>
<protein>
    <submittedName>
        <fullName evidence="1">Uncharacterized protein</fullName>
    </submittedName>
</protein>
<reference evidence="1 2" key="1">
    <citation type="journal article" date="2014" name="Antonie Van Leeuwenhoek">
        <title>Hyphomonas beringensis sp. nov. and Hyphomonas chukchiensis sp. nov., isolated from surface seawater of the Bering Sea and Chukchi Sea.</title>
        <authorList>
            <person name="Li C."/>
            <person name="Lai Q."/>
            <person name="Li G."/>
            <person name="Dong C."/>
            <person name="Wang J."/>
            <person name="Liao Y."/>
            <person name="Shao Z."/>
        </authorList>
    </citation>
    <scope>NUCLEOTIDE SEQUENCE [LARGE SCALE GENOMIC DNA]</scope>
    <source>
        <strain evidence="1 2">SCH89</strain>
    </source>
</reference>
<dbReference type="Proteomes" id="UP000024942">
    <property type="component" value="Unassembled WGS sequence"/>
</dbReference>
<dbReference type="InterPro" id="IPR014969">
    <property type="entry name" value="DNA_S_DndE"/>
</dbReference>
<evidence type="ECO:0000313" key="2">
    <source>
        <dbReference type="Proteomes" id="UP000024942"/>
    </source>
</evidence>